<accession>A0A9D7LXX6</accession>
<dbReference type="AlphaFoldDB" id="A0A9D7LXX6"/>
<organism evidence="1 2">
    <name type="scientific">Candidatus Dechloromonas phosphorivorans</name>
    <dbReference type="NCBI Taxonomy" id="2899244"/>
    <lineage>
        <taxon>Bacteria</taxon>
        <taxon>Pseudomonadati</taxon>
        <taxon>Pseudomonadota</taxon>
        <taxon>Betaproteobacteria</taxon>
        <taxon>Rhodocyclales</taxon>
        <taxon>Azonexaceae</taxon>
        <taxon>Dechloromonas</taxon>
    </lineage>
</organism>
<dbReference type="Proteomes" id="UP000808146">
    <property type="component" value="Unassembled WGS sequence"/>
</dbReference>
<evidence type="ECO:0000313" key="2">
    <source>
        <dbReference type="Proteomes" id="UP000808146"/>
    </source>
</evidence>
<sequence length="50" mass="5483">MIPGDEVLEMKGQIRRALDGRERSCRFRETWSSVAIIGEVGLGHLSGIVG</sequence>
<name>A0A9D7LXX6_9RHOO</name>
<dbReference type="EMBL" id="JADKBR010000026">
    <property type="protein sequence ID" value="MBK8892212.1"/>
    <property type="molecule type" value="Genomic_DNA"/>
</dbReference>
<protein>
    <submittedName>
        <fullName evidence="1">Uncharacterized protein</fullName>
    </submittedName>
</protein>
<comment type="caution">
    <text evidence="1">The sequence shown here is derived from an EMBL/GenBank/DDBJ whole genome shotgun (WGS) entry which is preliminary data.</text>
</comment>
<proteinExistence type="predicted"/>
<reference evidence="2" key="1">
    <citation type="journal article" date="2021" name="Nat. Commun.">
        <title>Connecting structure to function with the recovery of over 1000 high-quality metagenome-assembled genomes from activated sludge using long-read sequencing.</title>
        <authorList>
            <person name="Singleton C.M."/>
            <person name="Petriglieri F."/>
            <person name="Kristensen J.M."/>
            <person name="Kirkegaard R.H."/>
            <person name="Michaelsen T.Y."/>
            <person name="Andersen M.H."/>
            <person name="Kondrotaite Z."/>
            <person name="Karst S.M."/>
            <person name="Dueholm M.S."/>
            <person name="Nielsen P.H."/>
            <person name="Albertsen M."/>
        </authorList>
    </citation>
    <scope>NUCLEOTIDE SEQUENCE [LARGE SCALE GENOMIC DNA]</scope>
</reference>
<evidence type="ECO:0000313" key="1">
    <source>
        <dbReference type="EMBL" id="MBK8892212.1"/>
    </source>
</evidence>
<gene>
    <name evidence="1" type="ORF">IPN75_18550</name>
</gene>